<evidence type="ECO:0000313" key="1">
    <source>
        <dbReference type="EMBL" id="MCQ4166254.1"/>
    </source>
</evidence>
<dbReference type="EMBL" id="JANFQO010000015">
    <property type="protein sequence ID" value="MCQ4166254.1"/>
    <property type="molecule type" value="Genomic_DNA"/>
</dbReference>
<keyword evidence="2" id="KW-1185">Reference proteome</keyword>
<evidence type="ECO:0000313" key="2">
    <source>
        <dbReference type="Proteomes" id="UP001165498"/>
    </source>
</evidence>
<protein>
    <submittedName>
        <fullName evidence="1">Uncharacterized protein</fullName>
    </submittedName>
</protein>
<name>A0ABT1QVE6_9GAMM</name>
<accession>A0ABT1QVE6</accession>
<sequence>MTTPAYLGPRTLPAQLYGQDFDGERQRRLLAYAAAPLPGPAVLEQRDGLFVLPWNEAGGSVLCVGDAAAKLLQSVRRHAGRMLAGLACGQAPHWPHWNSLVLLAPDLPADVFAGNADPFSEAAIALRCFERIIVLHCPQDRIIAGGLGRSGPAAGSDGRVGAADLSPLVECRHDSAYGALCSCESLSLILRLLQGAPLPAALPARTRPATA</sequence>
<dbReference type="Proteomes" id="UP001165498">
    <property type="component" value="Unassembled WGS sequence"/>
</dbReference>
<organism evidence="1 2">
    <name type="scientific">Tahibacter harae</name>
    <dbReference type="NCBI Taxonomy" id="2963937"/>
    <lineage>
        <taxon>Bacteria</taxon>
        <taxon>Pseudomonadati</taxon>
        <taxon>Pseudomonadota</taxon>
        <taxon>Gammaproteobacteria</taxon>
        <taxon>Lysobacterales</taxon>
        <taxon>Rhodanobacteraceae</taxon>
        <taxon>Tahibacter</taxon>
    </lineage>
</organism>
<comment type="caution">
    <text evidence="1">The sequence shown here is derived from an EMBL/GenBank/DDBJ whole genome shotgun (WGS) entry which is preliminary data.</text>
</comment>
<gene>
    <name evidence="1" type="ORF">NM961_16150</name>
</gene>
<proteinExistence type="predicted"/>
<dbReference type="RefSeq" id="WP_255915446.1">
    <property type="nucleotide sequence ID" value="NZ_JANFQO010000015.1"/>
</dbReference>
<reference evidence="1" key="1">
    <citation type="submission" date="2022-07" db="EMBL/GenBank/DDBJ databases">
        <title>Tahibacter sp., a new gammaproteobacterium isolated from the silt sample collected at pig farm.</title>
        <authorList>
            <person name="Chen H."/>
        </authorList>
    </citation>
    <scope>NUCLEOTIDE SEQUENCE</scope>
    <source>
        <strain evidence="1">P2K</strain>
    </source>
</reference>